<sequence length="256" mass="28531">MPRSTDISAFEPIPAESAGAPLYRLVKRSLLRAIESGRCAAGSVLPSESELAAALGVSIGTLRHATDDLVAEHILVRRQGRGTFVAVHNDDRFMFQFFHVERSDGLRQAPQVEFVAFERVRMDEEPAQALGLRTGEPAIQIDNRLLLQGRAVIHDRLTLPALLFKGLTEKRFRERPSTIYHLYQTEFGITVTLARERARAMAADRSVVRILGVAPGAPVMEVRRTALTFGDKPVEYRVSTINTAQYEYVHLLSRPA</sequence>
<dbReference type="InterPro" id="IPR050679">
    <property type="entry name" value="Bact_HTH_transcr_reg"/>
</dbReference>
<dbReference type="PANTHER" id="PTHR44846:SF1">
    <property type="entry name" value="MANNOSYL-D-GLYCERATE TRANSPORT_METABOLISM SYSTEM REPRESSOR MNGR-RELATED"/>
    <property type="match status" value="1"/>
</dbReference>
<dbReference type="Pfam" id="PF07702">
    <property type="entry name" value="UTRA"/>
    <property type="match status" value="1"/>
</dbReference>
<dbReference type="InterPro" id="IPR036390">
    <property type="entry name" value="WH_DNA-bd_sf"/>
</dbReference>
<gene>
    <name evidence="5" type="primary">yvoA1</name>
    <name evidence="5" type="ORF">VPARA_03930</name>
</gene>
<keyword evidence="1" id="KW-0805">Transcription regulation</keyword>
<dbReference type="Pfam" id="PF00392">
    <property type="entry name" value="GntR"/>
    <property type="match status" value="1"/>
</dbReference>
<dbReference type="Gene3D" id="3.40.1410.10">
    <property type="entry name" value="Chorismate lyase-like"/>
    <property type="match status" value="1"/>
</dbReference>
<dbReference type="SUPFAM" id="SSF64288">
    <property type="entry name" value="Chorismate lyase-like"/>
    <property type="match status" value="1"/>
</dbReference>
<keyword evidence="2" id="KW-0238">DNA-binding</keyword>
<dbReference type="SMART" id="SM00866">
    <property type="entry name" value="UTRA"/>
    <property type="match status" value="1"/>
</dbReference>
<dbReference type="RefSeq" id="WP_021008462.1">
    <property type="nucleotide sequence ID" value="NZ_CAIGKF010000012.1"/>
</dbReference>
<dbReference type="CDD" id="cd07377">
    <property type="entry name" value="WHTH_GntR"/>
    <property type="match status" value="1"/>
</dbReference>
<dbReference type="EMBL" id="JZWI01000003">
    <property type="protein sequence ID" value="KLN58282.1"/>
    <property type="molecule type" value="Genomic_DNA"/>
</dbReference>
<dbReference type="InterPro" id="IPR036388">
    <property type="entry name" value="WH-like_DNA-bd_sf"/>
</dbReference>
<name>A0A0H2MC90_VARPD</name>
<keyword evidence="3" id="KW-0804">Transcription</keyword>
<organism evidence="5 6">
    <name type="scientific">Variovorax paradoxus</name>
    <dbReference type="NCBI Taxonomy" id="34073"/>
    <lineage>
        <taxon>Bacteria</taxon>
        <taxon>Pseudomonadati</taxon>
        <taxon>Pseudomonadota</taxon>
        <taxon>Betaproteobacteria</taxon>
        <taxon>Burkholderiales</taxon>
        <taxon>Comamonadaceae</taxon>
        <taxon>Variovorax</taxon>
    </lineage>
</organism>
<protein>
    <submittedName>
        <fullName evidence="5">HTH-type transcriptional repressor YvoA</fullName>
    </submittedName>
</protein>
<proteinExistence type="predicted"/>
<comment type="caution">
    <text evidence="5">The sequence shown here is derived from an EMBL/GenBank/DDBJ whole genome shotgun (WGS) entry which is preliminary data.</text>
</comment>
<dbReference type="InterPro" id="IPR011663">
    <property type="entry name" value="UTRA"/>
</dbReference>
<evidence type="ECO:0000259" key="4">
    <source>
        <dbReference type="PROSITE" id="PS50949"/>
    </source>
</evidence>
<feature type="domain" description="HTH gntR-type" evidence="4">
    <location>
        <begin position="20"/>
        <end position="88"/>
    </location>
</feature>
<reference evidence="5 6" key="1">
    <citation type="submission" date="2015-03" db="EMBL/GenBank/DDBJ databases">
        <title>Genome sequence of Variovorax paradoxus TBEA6.</title>
        <authorList>
            <person name="Poehlein A."/>
            <person name="Schuldes J."/>
            <person name="Wuebbeler J.H."/>
            <person name="Hiessl S."/>
            <person name="Steinbuechel A."/>
            <person name="Daniel R."/>
        </authorList>
    </citation>
    <scope>NUCLEOTIDE SEQUENCE [LARGE SCALE GENOMIC DNA]</scope>
    <source>
        <strain evidence="5 6">TBEA6</strain>
    </source>
</reference>
<dbReference type="GO" id="GO:0003700">
    <property type="term" value="F:DNA-binding transcription factor activity"/>
    <property type="evidence" value="ECO:0007669"/>
    <property type="project" value="InterPro"/>
</dbReference>
<evidence type="ECO:0000313" key="5">
    <source>
        <dbReference type="EMBL" id="KLN58282.1"/>
    </source>
</evidence>
<dbReference type="InterPro" id="IPR028978">
    <property type="entry name" value="Chorismate_lyase_/UTRA_dom_sf"/>
</dbReference>
<keyword evidence="6" id="KW-1185">Reference proteome</keyword>
<dbReference type="PANTHER" id="PTHR44846">
    <property type="entry name" value="MANNOSYL-D-GLYCERATE TRANSPORT/METABOLISM SYSTEM REPRESSOR MNGR-RELATED"/>
    <property type="match status" value="1"/>
</dbReference>
<dbReference type="PROSITE" id="PS50949">
    <property type="entry name" value="HTH_GNTR"/>
    <property type="match status" value="1"/>
</dbReference>
<dbReference type="GO" id="GO:0003677">
    <property type="term" value="F:DNA binding"/>
    <property type="evidence" value="ECO:0007669"/>
    <property type="project" value="UniProtKB-KW"/>
</dbReference>
<evidence type="ECO:0000256" key="1">
    <source>
        <dbReference type="ARBA" id="ARBA00023015"/>
    </source>
</evidence>
<evidence type="ECO:0000313" key="6">
    <source>
        <dbReference type="Proteomes" id="UP000035170"/>
    </source>
</evidence>
<evidence type="ECO:0000256" key="3">
    <source>
        <dbReference type="ARBA" id="ARBA00023163"/>
    </source>
</evidence>
<dbReference type="AlphaFoldDB" id="A0A0H2MC90"/>
<dbReference type="PATRIC" id="fig|34073.19.peg.395"/>
<dbReference type="SUPFAM" id="SSF46785">
    <property type="entry name" value="Winged helix' DNA-binding domain"/>
    <property type="match status" value="1"/>
</dbReference>
<dbReference type="GO" id="GO:0045892">
    <property type="term" value="P:negative regulation of DNA-templated transcription"/>
    <property type="evidence" value="ECO:0007669"/>
    <property type="project" value="TreeGrafter"/>
</dbReference>
<dbReference type="GeneID" id="99715425"/>
<accession>A0A0H2MC90</accession>
<evidence type="ECO:0000256" key="2">
    <source>
        <dbReference type="ARBA" id="ARBA00023125"/>
    </source>
</evidence>
<dbReference type="SMART" id="SM00345">
    <property type="entry name" value="HTH_GNTR"/>
    <property type="match status" value="1"/>
</dbReference>
<dbReference type="Proteomes" id="UP000035170">
    <property type="component" value="Unassembled WGS sequence"/>
</dbReference>
<dbReference type="InterPro" id="IPR000524">
    <property type="entry name" value="Tscrpt_reg_HTH_GntR"/>
</dbReference>
<dbReference type="Gene3D" id="1.10.10.10">
    <property type="entry name" value="Winged helix-like DNA-binding domain superfamily/Winged helix DNA-binding domain"/>
    <property type="match status" value="1"/>
</dbReference>